<evidence type="ECO:0000313" key="2">
    <source>
        <dbReference type="EMBL" id="ANY67299.1"/>
    </source>
</evidence>
<name>A0A1B2DHZ5_9BACL</name>
<sequence length="66" mass="7628">MDKPELISRLDAAQHYLSRCDLTKDQRAKAEKRRNELSESLKNLECSDERVVKSISAIRDLLKIKA</sequence>
<dbReference type="AlphaFoldDB" id="A0A1B2DHZ5"/>
<organism evidence="2">
    <name type="scientific">Paenibacillus sp. BIHB 4019</name>
    <dbReference type="NCBI Taxonomy" id="1870819"/>
    <lineage>
        <taxon>Bacteria</taxon>
        <taxon>Bacillati</taxon>
        <taxon>Bacillota</taxon>
        <taxon>Bacilli</taxon>
        <taxon>Bacillales</taxon>
        <taxon>Paenibacillaceae</taxon>
        <taxon>Paenibacillus</taxon>
    </lineage>
</organism>
<gene>
    <name evidence="2" type="ORF">BBD42_13055</name>
</gene>
<reference evidence="2" key="1">
    <citation type="submission" date="2016-08" db="EMBL/GenBank/DDBJ databases">
        <title>Complete Genome Seqeunce of Paenibacillus sp. BIHB 4019 from tea rhizoplane.</title>
        <authorList>
            <person name="Thakur R."/>
            <person name="Swarnkar M.K."/>
            <person name="Gulati A."/>
        </authorList>
    </citation>
    <scope>NUCLEOTIDE SEQUENCE [LARGE SCALE GENOMIC DNA]</scope>
    <source>
        <strain evidence="2">BIHB4019</strain>
    </source>
</reference>
<protein>
    <submittedName>
        <fullName evidence="2">Uncharacterized protein</fullName>
    </submittedName>
</protein>
<dbReference type="EMBL" id="CP016808">
    <property type="protein sequence ID" value="ANY67299.1"/>
    <property type="molecule type" value="Genomic_DNA"/>
</dbReference>
<proteinExistence type="predicted"/>
<feature type="coiled-coil region" evidence="1">
    <location>
        <begin position="20"/>
        <end position="47"/>
    </location>
</feature>
<keyword evidence="1" id="KW-0175">Coiled coil</keyword>
<accession>A0A1B2DHZ5</accession>
<evidence type="ECO:0000256" key="1">
    <source>
        <dbReference type="SAM" id="Coils"/>
    </source>
</evidence>